<dbReference type="Pfam" id="PF05553">
    <property type="entry name" value="DUF761"/>
    <property type="match status" value="1"/>
</dbReference>
<protein>
    <submittedName>
        <fullName evidence="1">Uncharacterized protein</fullName>
    </submittedName>
</protein>
<dbReference type="EMBL" id="CP144699">
    <property type="protein sequence ID" value="WVZ18801.1"/>
    <property type="molecule type" value="Genomic_DNA"/>
</dbReference>
<keyword evidence="2" id="KW-1185">Reference proteome</keyword>
<gene>
    <name evidence="1" type="ORF">V8G54_006123</name>
</gene>
<name>A0AAQ3P0Z5_VIGMU</name>
<accession>A0AAQ3P0Z5</accession>
<sequence>MKRQKSTPLIREIHRSVKKLKTMMHSWRMHSSVSTRLKQRWCSLFHKQMRKQRFLVDEEITEDYMLRCRRTMACASEDDIDKRAEIFIAKFRRQLSLERIAYSESKYII</sequence>
<evidence type="ECO:0000313" key="2">
    <source>
        <dbReference type="Proteomes" id="UP001374535"/>
    </source>
</evidence>
<dbReference type="InterPro" id="IPR008480">
    <property type="entry name" value="DUF761_pln"/>
</dbReference>
<evidence type="ECO:0000313" key="1">
    <source>
        <dbReference type="EMBL" id="WVZ18801.1"/>
    </source>
</evidence>
<organism evidence="1 2">
    <name type="scientific">Vigna mungo</name>
    <name type="common">Black gram</name>
    <name type="synonym">Phaseolus mungo</name>
    <dbReference type="NCBI Taxonomy" id="3915"/>
    <lineage>
        <taxon>Eukaryota</taxon>
        <taxon>Viridiplantae</taxon>
        <taxon>Streptophyta</taxon>
        <taxon>Embryophyta</taxon>
        <taxon>Tracheophyta</taxon>
        <taxon>Spermatophyta</taxon>
        <taxon>Magnoliopsida</taxon>
        <taxon>eudicotyledons</taxon>
        <taxon>Gunneridae</taxon>
        <taxon>Pentapetalae</taxon>
        <taxon>rosids</taxon>
        <taxon>fabids</taxon>
        <taxon>Fabales</taxon>
        <taxon>Fabaceae</taxon>
        <taxon>Papilionoideae</taxon>
        <taxon>50 kb inversion clade</taxon>
        <taxon>NPAAA clade</taxon>
        <taxon>indigoferoid/millettioid clade</taxon>
        <taxon>Phaseoleae</taxon>
        <taxon>Vigna</taxon>
    </lineage>
</organism>
<dbReference type="AlphaFoldDB" id="A0AAQ3P0Z5"/>
<reference evidence="1 2" key="1">
    <citation type="journal article" date="2023" name="Life. Sci Alliance">
        <title>Evolutionary insights into 3D genome organization and epigenetic landscape of Vigna mungo.</title>
        <authorList>
            <person name="Junaid A."/>
            <person name="Singh B."/>
            <person name="Bhatia S."/>
        </authorList>
    </citation>
    <scope>NUCLEOTIDE SEQUENCE [LARGE SCALE GENOMIC DNA]</scope>
    <source>
        <strain evidence="1">Urdbean</strain>
    </source>
</reference>
<dbReference type="Proteomes" id="UP001374535">
    <property type="component" value="Chromosome 2"/>
</dbReference>
<proteinExistence type="predicted"/>